<keyword evidence="1" id="KW-0472">Membrane</keyword>
<sequence length="175" mass="20017">MGFTTGDKLRNYSTGSMFMGQLLTVAYLVFLVDQIPFHKRVYWALCLDHSLRGVGWNWVVANIPPPPKSPRWNFVREQLFRAVRCFLLLDLARSYMYLDPLFSLTGADARSITSQGYALCCLNIIAWGYTPYGMVNLQYSLLADVHVGLSYSDSQDWPDPFGAWSDAYTIRCFWG</sequence>
<gene>
    <name evidence="2" type="ORF">OBBRIDRAFT_412427</name>
</gene>
<keyword evidence="1" id="KW-0812">Transmembrane</keyword>
<proteinExistence type="predicted"/>
<organism evidence="2 3">
    <name type="scientific">Obba rivulosa</name>
    <dbReference type="NCBI Taxonomy" id="1052685"/>
    <lineage>
        <taxon>Eukaryota</taxon>
        <taxon>Fungi</taxon>
        <taxon>Dikarya</taxon>
        <taxon>Basidiomycota</taxon>
        <taxon>Agaricomycotina</taxon>
        <taxon>Agaricomycetes</taxon>
        <taxon>Polyporales</taxon>
        <taxon>Gelatoporiaceae</taxon>
        <taxon>Obba</taxon>
    </lineage>
</organism>
<accession>A0A8E2B131</accession>
<evidence type="ECO:0000313" key="2">
    <source>
        <dbReference type="EMBL" id="OCH92794.1"/>
    </source>
</evidence>
<dbReference type="EMBL" id="KV722364">
    <property type="protein sequence ID" value="OCH92794.1"/>
    <property type="molecule type" value="Genomic_DNA"/>
</dbReference>
<dbReference type="Proteomes" id="UP000250043">
    <property type="component" value="Unassembled WGS sequence"/>
</dbReference>
<dbReference type="OrthoDB" id="1077582at2759"/>
<dbReference type="AlphaFoldDB" id="A0A8E2B131"/>
<feature type="transmembrane region" description="Helical" evidence="1">
    <location>
        <begin position="12"/>
        <end position="32"/>
    </location>
</feature>
<evidence type="ECO:0000313" key="3">
    <source>
        <dbReference type="Proteomes" id="UP000250043"/>
    </source>
</evidence>
<evidence type="ECO:0000256" key="1">
    <source>
        <dbReference type="SAM" id="Phobius"/>
    </source>
</evidence>
<protein>
    <submittedName>
        <fullName evidence="2">Uncharacterized protein</fullName>
    </submittedName>
</protein>
<keyword evidence="1" id="KW-1133">Transmembrane helix</keyword>
<keyword evidence="3" id="KW-1185">Reference proteome</keyword>
<name>A0A8E2B131_9APHY</name>
<reference evidence="2 3" key="1">
    <citation type="submission" date="2016-07" db="EMBL/GenBank/DDBJ databases">
        <title>Draft genome of the white-rot fungus Obba rivulosa 3A-2.</title>
        <authorList>
            <consortium name="DOE Joint Genome Institute"/>
            <person name="Miettinen O."/>
            <person name="Riley R."/>
            <person name="Acob R."/>
            <person name="Barry K."/>
            <person name="Cullen D."/>
            <person name="De Vries R."/>
            <person name="Hainaut M."/>
            <person name="Hatakka A."/>
            <person name="Henrissat B."/>
            <person name="Hilden K."/>
            <person name="Kuo R."/>
            <person name="Labutti K."/>
            <person name="Lipzen A."/>
            <person name="Makela M.R."/>
            <person name="Sandor L."/>
            <person name="Spatafora J.W."/>
            <person name="Grigoriev I.V."/>
            <person name="Hibbett D.S."/>
        </authorList>
    </citation>
    <scope>NUCLEOTIDE SEQUENCE [LARGE SCALE GENOMIC DNA]</scope>
    <source>
        <strain evidence="2 3">3A-2</strain>
    </source>
</reference>